<feature type="compositionally biased region" description="Low complexity" evidence="1">
    <location>
        <begin position="37"/>
        <end position="54"/>
    </location>
</feature>
<feature type="domain" description="GIR1-like zinc ribbon" evidence="2">
    <location>
        <begin position="69"/>
        <end position="103"/>
    </location>
</feature>
<dbReference type="InterPro" id="IPR056440">
    <property type="entry name" value="Zn-ribbon_GIR1"/>
</dbReference>
<dbReference type="AlphaFoldDB" id="A0AB40AT09"/>
<evidence type="ECO:0000313" key="4">
    <source>
        <dbReference type="RefSeq" id="XP_039118060.1"/>
    </source>
</evidence>
<feature type="compositionally biased region" description="Basic and acidic residues" evidence="1">
    <location>
        <begin position="1"/>
        <end position="10"/>
    </location>
</feature>
<evidence type="ECO:0000313" key="3">
    <source>
        <dbReference type="Proteomes" id="UP001515500"/>
    </source>
</evidence>
<proteinExistence type="predicted"/>
<keyword evidence="3" id="KW-1185">Reference proteome</keyword>
<dbReference type="InterPro" id="IPR055281">
    <property type="entry name" value="GIR1-2/SIED1"/>
</dbReference>
<dbReference type="RefSeq" id="XP_039118060.1">
    <property type="nucleotide sequence ID" value="XM_039262126.1"/>
</dbReference>
<gene>
    <name evidence="4" type="primary">LOC120253945</name>
</gene>
<name>A0AB40AT09_DIOCR</name>
<evidence type="ECO:0000256" key="1">
    <source>
        <dbReference type="SAM" id="MobiDB-lite"/>
    </source>
</evidence>
<sequence>MNGKSPKLELKLNLSPPRRGSAGPSREREEHNSPNKSSPMSPRSPQSSCLSSESDQGMKHYSSSPETASMVLAGCSRCLIYVMVSEEDPKCPKCKSLALLDFLNDNTENKKNNKI</sequence>
<evidence type="ECO:0000259" key="2">
    <source>
        <dbReference type="Pfam" id="PF24747"/>
    </source>
</evidence>
<protein>
    <submittedName>
        <fullName evidence="4">Uncharacterized protein LOC120253945</fullName>
    </submittedName>
</protein>
<dbReference type="GeneID" id="120253945"/>
<dbReference type="PANTHER" id="PTHR33177:SF74">
    <property type="entry name" value="PROTEIN GL2-INTERACTING REPRESSOR 1"/>
    <property type="match status" value="1"/>
</dbReference>
<accession>A0AB40AT09</accession>
<dbReference type="Proteomes" id="UP001515500">
    <property type="component" value="Unplaced"/>
</dbReference>
<feature type="region of interest" description="Disordered" evidence="1">
    <location>
        <begin position="1"/>
        <end position="66"/>
    </location>
</feature>
<dbReference type="PANTHER" id="PTHR33177">
    <property type="entry name" value="PUTATIVE-RELATED"/>
    <property type="match status" value="1"/>
</dbReference>
<dbReference type="Pfam" id="PF24747">
    <property type="entry name" value="Zn-ribbon_GIR1"/>
    <property type="match status" value="1"/>
</dbReference>
<organism evidence="3 4">
    <name type="scientific">Dioscorea cayennensis subsp. rotundata</name>
    <name type="common">White Guinea yam</name>
    <name type="synonym">Dioscorea rotundata</name>
    <dbReference type="NCBI Taxonomy" id="55577"/>
    <lineage>
        <taxon>Eukaryota</taxon>
        <taxon>Viridiplantae</taxon>
        <taxon>Streptophyta</taxon>
        <taxon>Embryophyta</taxon>
        <taxon>Tracheophyta</taxon>
        <taxon>Spermatophyta</taxon>
        <taxon>Magnoliopsida</taxon>
        <taxon>Liliopsida</taxon>
        <taxon>Dioscoreales</taxon>
        <taxon>Dioscoreaceae</taxon>
        <taxon>Dioscorea</taxon>
    </lineage>
</organism>
<reference evidence="4" key="1">
    <citation type="submission" date="2025-08" db="UniProtKB">
        <authorList>
            <consortium name="RefSeq"/>
        </authorList>
    </citation>
    <scope>IDENTIFICATION</scope>
</reference>